<dbReference type="EMBL" id="CP139368">
    <property type="protein sequence ID" value="WPR91026.1"/>
    <property type="molecule type" value="Genomic_DNA"/>
</dbReference>
<feature type="transmembrane region" description="Helical" evidence="1">
    <location>
        <begin position="605"/>
        <end position="624"/>
    </location>
</feature>
<feature type="transmembrane region" description="Helical" evidence="1">
    <location>
        <begin position="353"/>
        <end position="373"/>
    </location>
</feature>
<feature type="transmembrane region" description="Helical" evidence="1">
    <location>
        <begin position="1471"/>
        <end position="1491"/>
    </location>
</feature>
<feature type="transmembrane region" description="Helical" evidence="1">
    <location>
        <begin position="803"/>
        <end position="822"/>
    </location>
</feature>
<feature type="transmembrane region" description="Helical" evidence="1">
    <location>
        <begin position="1445"/>
        <end position="1465"/>
    </location>
</feature>
<dbReference type="NCBIfam" id="NF047321">
    <property type="entry name" value="SCO7613_CTERM"/>
    <property type="match status" value="1"/>
</dbReference>
<keyword evidence="1" id="KW-0812">Transmembrane</keyword>
<feature type="transmembrane region" description="Helical" evidence="1">
    <location>
        <begin position="1285"/>
        <end position="1305"/>
    </location>
</feature>
<feature type="transmembrane region" description="Helical" evidence="1">
    <location>
        <begin position="1219"/>
        <end position="1240"/>
    </location>
</feature>
<feature type="transmembrane region" description="Helical" evidence="1">
    <location>
        <begin position="1064"/>
        <end position="1085"/>
    </location>
</feature>
<evidence type="ECO:0000313" key="3">
    <source>
        <dbReference type="Proteomes" id="UP001323798"/>
    </source>
</evidence>
<feature type="transmembrane region" description="Helical" evidence="1">
    <location>
        <begin position="439"/>
        <end position="457"/>
    </location>
</feature>
<feature type="transmembrane region" description="Helical" evidence="1">
    <location>
        <begin position="1418"/>
        <end position="1438"/>
    </location>
</feature>
<gene>
    <name evidence="2" type="ORF">SM116_06960</name>
</gene>
<keyword evidence="1" id="KW-1133">Transmembrane helix</keyword>
<feature type="transmembrane region" description="Helical" evidence="1">
    <location>
        <begin position="240"/>
        <end position="262"/>
    </location>
</feature>
<dbReference type="Proteomes" id="UP001323798">
    <property type="component" value="Chromosome"/>
</dbReference>
<feature type="transmembrane region" description="Helical" evidence="1">
    <location>
        <begin position="829"/>
        <end position="847"/>
    </location>
</feature>
<feature type="transmembrane region" description="Helical" evidence="1">
    <location>
        <begin position="695"/>
        <end position="714"/>
    </location>
</feature>
<accession>A0ABZ0SRW4</accession>
<feature type="transmembrane region" description="Helical" evidence="1">
    <location>
        <begin position="1311"/>
        <end position="1330"/>
    </location>
</feature>
<feature type="transmembrane region" description="Helical" evidence="1">
    <location>
        <begin position="630"/>
        <end position="651"/>
    </location>
</feature>
<dbReference type="PANTHER" id="PTHR37471">
    <property type="entry name" value="UNNAMED PRODUCT"/>
    <property type="match status" value="1"/>
</dbReference>
<dbReference type="InterPro" id="IPR058062">
    <property type="entry name" value="SCO7613_C"/>
</dbReference>
<feature type="transmembrane region" description="Helical" evidence="1">
    <location>
        <begin position="556"/>
        <end position="574"/>
    </location>
</feature>
<feature type="transmembrane region" description="Helical" evidence="1">
    <location>
        <begin position="521"/>
        <end position="549"/>
    </location>
</feature>
<feature type="transmembrane region" description="Helical" evidence="1">
    <location>
        <begin position="301"/>
        <end position="320"/>
    </location>
</feature>
<keyword evidence="1" id="KW-0472">Membrane</keyword>
<feature type="transmembrane region" description="Helical" evidence="1">
    <location>
        <begin position="478"/>
        <end position="501"/>
    </location>
</feature>
<name>A0ABZ0SRW4_9MICO</name>
<reference evidence="2 3" key="1">
    <citation type="submission" date="2023-11" db="EMBL/GenBank/DDBJ databases">
        <title>Genome sequence of Microbacterium rhizosphaerae KACC 19337.</title>
        <authorList>
            <person name="Choi H."/>
            <person name="Kim S."/>
            <person name="Kim Y."/>
            <person name="Kwon S.-W."/>
            <person name="Heo J."/>
        </authorList>
    </citation>
    <scope>NUCLEOTIDE SEQUENCE [LARGE SCALE GENOMIC DNA]</scope>
    <source>
        <strain evidence="2 3">KACC 19337</strain>
    </source>
</reference>
<feature type="transmembrane region" description="Helical" evidence="1">
    <location>
        <begin position="1391"/>
        <end position="1412"/>
    </location>
</feature>
<feature type="transmembrane region" description="Helical" evidence="1">
    <location>
        <begin position="214"/>
        <end position="233"/>
    </location>
</feature>
<feature type="transmembrane region" description="Helical" evidence="1">
    <location>
        <begin position="274"/>
        <end position="294"/>
    </location>
</feature>
<protein>
    <recommendedName>
        <fullName evidence="4">DUF2157 domain-containing protein</fullName>
    </recommendedName>
</protein>
<evidence type="ECO:0008006" key="4">
    <source>
        <dbReference type="Google" id="ProtNLM"/>
    </source>
</evidence>
<feature type="transmembrane region" description="Helical" evidence="1">
    <location>
        <begin position="749"/>
        <end position="767"/>
    </location>
</feature>
<evidence type="ECO:0000256" key="1">
    <source>
        <dbReference type="SAM" id="Phobius"/>
    </source>
</evidence>
<feature type="transmembrane region" description="Helical" evidence="1">
    <location>
        <begin position="326"/>
        <end position="346"/>
    </location>
</feature>
<feature type="transmembrane region" description="Helical" evidence="1">
    <location>
        <begin position="884"/>
        <end position="905"/>
    </location>
</feature>
<feature type="transmembrane region" description="Helical" evidence="1">
    <location>
        <begin position="974"/>
        <end position="995"/>
    </location>
</feature>
<feature type="transmembrane region" description="Helical" evidence="1">
    <location>
        <begin position="1143"/>
        <end position="1160"/>
    </location>
</feature>
<feature type="transmembrane region" description="Helical" evidence="1">
    <location>
        <begin position="663"/>
        <end position="683"/>
    </location>
</feature>
<evidence type="ECO:0000313" key="2">
    <source>
        <dbReference type="EMBL" id="WPR91026.1"/>
    </source>
</evidence>
<feature type="transmembrane region" description="Helical" evidence="1">
    <location>
        <begin position="1091"/>
        <end position="1112"/>
    </location>
</feature>
<dbReference type="PANTHER" id="PTHR37471:SF1">
    <property type="entry name" value="AB HYDROLASE-1 DOMAIN-CONTAINING PROTEIN"/>
    <property type="match status" value="1"/>
</dbReference>
<feature type="transmembrane region" description="Helical" evidence="1">
    <location>
        <begin position="185"/>
        <end position="208"/>
    </location>
</feature>
<feature type="transmembrane region" description="Helical" evidence="1">
    <location>
        <begin position="853"/>
        <end position="872"/>
    </location>
</feature>
<feature type="transmembrane region" description="Helical" evidence="1">
    <location>
        <begin position="1190"/>
        <end position="1207"/>
    </location>
</feature>
<feature type="transmembrane region" description="Helical" evidence="1">
    <location>
        <begin position="1007"/>
        <end position="1028"/>
    </location>
</feature>
<sequence length="1509" mass="150735">MSPSDSPRVGAGQHVPAAWPPSAAALVDRQRCPSCFTGITTAVCPTCGLELGMPDLAEVLKSSRRIVRLVDERTALLADIRVEQARRDARLRAAAAQARPTTAQLHATVDAETAARSRLEAERARSAAALAAAAAPTRAAAPSAAGAAIAAATPPAAVAAATPAAPDRPSAAAHPPLAHRFSMQFTILGAGVVLTSVGAIVFLFWAYLVVGLEVRSLIIAGASIGVLALAWFLRRKGLLLTAEGVGVVAVVLLMLDAWIIRANDAFGTGSVDQLAYYGGASLVLCGLLAAARALTGLRTTAYAAAALAPTGIALCSAALVPDQGSTRWWVAGVSALVLAIVAARLLPASRPHTVVLVLGALIGLSAVFAAPGALPVVPWHALITLGAAALLWGAFAVALRGGRIESRMRTTAAAVAAVAAAAAPMVAAGQQLSLWDARWIGPAGAGVVTCVVAALSTRRLWTARFATPGGSLAAQSGTLAAAIVATATSLLGVVAGVLRVMSIAAGPQSGWHGSAEPIGGGAFGGFIGGPSAVVAPVAVAVAVAAVLAATGRLRTASAAPVAALGWAAIAAATYPPAGLAAVAYAAIAAAAIAIGALAGRRSLTIVLTAIESVAAVLLLCLAYTRTELWIPATAAFLGVAVAGAAVAQRAWGGGGAPARSRALHLAIAATAACATAAAVPAWAGAAGMVLTRPWTSPWACTAIGAAAVLAVVIAARPLSSSDTWSASVPALATGLAAIAALVGAPASPIWIATLPLAVVGAIGVAVERRRAFRACLAAIAPLAAAVTVWNALPLLAIDHGYRWVGVGAGALILTGAGLLIRLPKGAPAAAAWFASNALVAMAAVAGATGSDQLWLVLLLVAPIPYLIAAATGEPTASRTNWRHVAWLTPALALAALWTALAQAGYQVVEVYTLPAAAMLLGLGVLLAFRRSPVASATGDGAPHAARTAAGRIALVWAGAATAVLPTAAASGDPALRAVLAVCAGAALLAVSPWCVARWREIPVRTVVIASGGAAAAAAAAVRGTALAMRGDWSADVWGAVSLAAGLAAAVLLDRTTPTPKPVVGAAAAGALLLGAAPSMALALLHPLLPQWVLLAPVTAAALLQVASALPRLRPLSDPLPRWTSVVALALLGAATILRADVDPFDVVTVLVGASLIASGIIGGGRGLAWAGAATAVVPSIMASADPALRPLVAVGVSAVLLAAARWVPRSLNAVPVRTIAIATAAAGAIGASGVRSLALAIDPALRQPEPWGGTPAAPEVWGLVALVGGLAAALLMQRLTSARDILPAAIAASGMAAAAVPAILIELRSDQTALLSFLPVLVFAALQVAVAVPRDRPWSHPLVTATSIGAMLAVGAAALLSGSVDPFDLVTATVGVALILRGAIRMLRTPALPSWPALGPGLAVLLVPSLLADYADPVQWRLVALGVAALGVMLVGVFLRLQAPFVLGVAVLVVHGLAQLWPVIAANYGKVWWWLWIAIAGIILIVIAATYERQLRFARSMLRTVASLR</sequence>
<feature type="transmembrane region" description="Helical" evidence="1">
    <location>
        <begin position="774"/>
        <end position="797"/>
    </location>
</feature>
<feature type="transmembrane region" description="Helical" evidence="1">
    <location>
        <begin position="911"/>
        <end position="928"/>
    </location>
</feature>
<feature type="transmembrane region" description="Helical" evidence="1">
    <location>
        <begin position="726"/>
        <end position="743"/>
    </location>
</feature>
<organism evidence="2 3">
    <name type="scientific">Microbacterium rhizosphaerae</name>
    <dbReference type="NCBI Taxonomy" id="1678237"/>
    <lineage>
        <taxon>Bacteria</taxon>
        <taxon>Bacillati</taxon>
        <taxon>Actinomycetota</taxon>
        <taxon>Actinomycetes</taxon>
        <taxon>Micrococcales</taxon>
        <taxon>Microbacteriaceae</taxon>
        <taxon>Microbacterium</taxon>
    </lineage>
</organism>
<proteinExistence type="predicted"/>
<feature type="transmembrane region" description="Helical" evidence="1">
    <location>
        <begin position="1034"/>
        <end position="1052"/>
    </location>
</feature>
<feature type="transmembrane region" description="Helical" evidence="1">
    <location>
        <begin position="1260"/>
        <end position="1276"/>
    </location>
</feature>
<feature type="transmembrane region" description="Helical" evidence="1">
    <location>
        <begin position="1342"/>
        <end position="1360"/>
    </location>
</feature>
<keyword evidence="3" id="KW-1185">Reference proteome</keyword>
<feature type="transmembrane region" description="Helical" evidence="1">
    <location>
        <begin position="379"/>
        <end position="399"/>
    </location>
</feature>
<feature type="transmembrane region" description="Helical" evidence="1">
    <location>
        <begin position="580"/>
        <end position="598"/>
    </location>
</feature>
<feature type="transmembrane region" description="Helical" evidence="1">
    <location>
        <begin position="1119"/>
        <end position="1137"/>
    </location>
</feature>
<feature type="transmembrane region" description="Helical" evidence="1">
    <location>
        <begin position="948"/>
        <end position="968"/>
    </location>
</feature>
<dbReference type="RefSeq" id="WP_320943729.1">
    <property type="nucleotide sequence ID" value="NZ_BAABEU010000004.1"/>
</dbReference>
<feature type="transmembrane region" description="Helical" evidence="1">
    <location>
        <begin position="411"/>
        <end position="433"/>
    </location>
</feature>